<dbReference type="SUPFAM" id="SSF48371">
    <property type="entry name" value="ARM repeat"/>
    <property type="match status" value="1"/>
</dbReference>
<organism evidence="6">
    <name type="scientific">Clastoptera arizonana</name>
    <name type="common">Arizona spittle bug</name>
    <dbReference type="NCBI Taxonomy" id="38151"/>
    <lineage>
        <taxon>Eukaryota</taxon>
        <taxon>Metazoa</taxon>
        <taxon>Ecdysozoa</taxon>
        <taxon>Arthropoda</taxon>
        <taxon>Hexapoda</taxon>
        <taxon>Insecta</taxon>
        <taxon>Pterygota</taxon>
        <taxon>Neoptera</taxon>
        <taxon>Paraneoptera</taxon>
        <taxon>Hemiptera</taxon>
        <taxon>Auchenorrhyncha</taxon>
        <taxon>Cercopoidea</taxon>
        <taxon>Clastopteridae</taxon>
        <taxon>Clastoptera</taxon>
    </lineage>
</organism>
<gene>
    <name evidence="5" type="ORF">g.18668</name>
    <name evidence="6" type="ORF">g.18669</name>
</gene>
<dbReference type="InterPro" id="IPR011989">
    <property type="entry name" value="ARM-like"/>
</dbReference>
<keyword evidence="3" id="KW-0539">Nucleus</keyword>
<reference evidence="6" key="1">
    <citation type="submission" date="2015-12" db="EMBL/GenBank/DDBJ databases">
        <title>De novo transcriptome assembly of four potential Pierce s Disease insect vectors from Arizona vineyards.</title>
        <authorList>
            <person name="Tassone E.E."/>
        </authorList>
    </citation>
    <scope>NUCLEOTIDE SEQUENCE</scope>
</reference>
<dbReference type="Pfam" id="PF12333">
    <property type="entry name" value="Ipi1_N"/>
    <property type="match status" value="1"/>
</dbReference>
<dbReference type="InterPro" id="IPR016024">
    <property type="entry name" value="ARM-type_fold"/>
</dbReference>
<dbReference type="PANTHER" id="PTHR16056">
    <property type="entry name" value="REGULATOR OF MICROTUBULE DYNAMICS PROTEIN"/>
    <property type="match status" value="1"/>
</dbReference>
<dbReference type="EMBL" id="GEDC01031005">
    <property type="protein sequence ID" value="JAS06293.1"/>
    <property type="molecule type" value="Transcribed_RNA"/>
</dbReference>
<dbReference type="GO" id="GO:0071339">
    <property type="term" value="C:MLL1 complex"/>
    <property type="evidence" value="ECO:0007669"/>
    <property type="project" value="TreeGrafter"/>
</dbReference>
<evidence type="ECO:0000256" key="2">
    <source>
        <dbReference type="ARBA" id="ARBA00006427"/>
    </source>
</evidence>
<proteinExistence type="inferred from homology"/>
<dbReference type="PANTHER" id="PTHR16056:SF2">
    <property type="entry name" value="TESTIS-EXPRESSED PROTEIN 10"/>
    <property type="match status" value="1"/>
</dbReference>
<dbReference type="AlphaFoldDB" id="A0A1B6D5G6"/>
<comment type="similarity">
    <text evidence="2">Belongs to the IPI1/TEX10 family.</text>
</comment>
<protein>
    <recommendedName>
        <fullName evidence="4">Pre-rRNA-processing protein Ipi1 N-terminal domain-containing protein</fullName>
    </recommendedName>
</protein>
<dbReference type="Gene3D" id="1.25.10.10">
    <property type="entry name" value="Leucine-rich Repeat Variant"/>
    <property type="match status" value="1"/>
</dbReference>
<evidence type="ECO:0000313" key="5">
    <source>
        <dbReference type="EMBL" id="JAS06293.1"/>
    </source>
</evidence>
<sequence>MGKAGYKHFKKAENSKVKLKGTKKVLPKGLNVTDTNFKIKKIILQDPLKKYVEGEILSKKHLNLQELLSRLKHHNSNMKLQALSGLNELITYWSDEILRSNLQILLEPVVQLSLERDCEIRKNAVKFLAVILKKVSTDQIAPFYSTISSHVICAMTHIVPAIREDSLLLLDTMIDTIPELTAQQGDELLPHFLDLISNSGRTMRSLSLHLEGKITTDRWRSQVFARLRTLLSLMLKFMKKEQQLQSQPREIEFNRNEFLYLNLYRRRIKEVYKVVNVSGKIKDHAIILMPLLLDTFVEVLPQNKNGDDHTISTLAAALLQCILDIIHCLWDILSQSDSKIDLQNWFQVTFSTSIACLLQNHFPYSSSQHDASQKNTKIILKILNHTTNDVKCILQNLTLCFINFEILNHKKNSESWTKCLNYSRDCLINSECLNSEECLMLRRCLKAISRRMNIKECASLFDDAAGLFLKLHNSNPPIVQTLFNFLSEIAQDRSLRHLHSLPNFKDWLGSLPELLTKKSISISTVNTICRLSSQNIEPFLINLDGWIEYIIDNLPSLVIFGDEKGDAKKKILFLLYKIRDWDEEMIENLNKAIEKEYLGPELTSILLGVFKYKLNFNDDQDEKIIEMIRNMSCLKSYT</sequence>
<dbReference type="EMBL" id="GEDC01016367">
    <property type="protein sequence ID" value="JAS20931.1"/>
    <property type="molecule type" value="Transcribed_RNA"/>
</dbReference>
<evidence type="ECO:0000256" key="3">
    <source>
        <dbReference type="ARBA" id="ARBA00023242"/>
    </source>
</evidence>
<accession>A0A1B6D5G6</accession>
<evidence type="ECO:0000259" key="4">
    <source>
        <dbReference type="Pfam" id="PF12333"/>
    </source>
</evidence>
<evidence type="ECO:0000313" key="6">
    <source>
        <dbReference type="EMBL" id="JAS20931.1"/>
    </source>
</evidence>
<dbReference type="InterPro" id="IPR024679">
    <property type="entry name" value="Ipi1_N"/>
</dbReference>
<evidence type="ECO:0000256" key="1">
    <source>
        <dbReference type="ARBA" id="ARBA00004123"/>
    </source>
</evidence>
<comment type="subcellular location">
    <subcellularLocation>
        <location evidence="1">Nucleus</location>
    </subcellularLocation>
</comment>
<name>A0A1B6D5G6_9HEMI</name>
<feature type="domain" description="Pre-rRNA-processing protein Ipi1 N-terminal" evidence="4">
    <location>
        <begin position="139"/>
        <end position="231"/>
    </location>
</feature>